<organism evidence="1 2">
    <name type="scientific">Ramazzottius varieornatus</name>
    <name type="common">Water bear</name>
    <name type="synonym">Tardigrade</name>
    <dbReference type="NCBI Taxonomy" id="947166"/>
    <lineage>
        <taxon>Eukaryota</taxon>
        <taxon>Metazoa</taxon>
        <taxon>Ecdysozoa</taxon>
        <taxon>Tardigrada</taxon>
        <taxon>Eutardigrada</taxon>
        <taxon>Parachela</taxon>
        <taxon>Hypsibioidea</taxon>
        <taxon>Ramazzottiidae</taxon>
        <taxon>Ramazzottius</taxon>
    </lineage>
</organism>
<gene>
    <name evidence="1" type="primary">RvY_07363</name>
    <name evidence="1" type="synonym">RvY_07363.2</name>
    <name evidence="1" type="ORF">RvY_07363-2</name>
</gene>
<name>A0A1D1V229_RAMVA</name>
<sequence length="119" mass="13710">MAAKIAAGTDVLNCGSFSRNFTSVENCEYNVKGLVFCRTVLLEIIYRYEYALEDLFTVTAHFPTSRRHQLFVFAMAKIKYVMAGKQFLPALQAENISNRETQYFLMWVDTQYLPSISNK</sequence>
<dbReference type="EMBL" id="BDGG01000003">
    <property type="protein sequence ID" value="GAU95811.1"/>
    <property type="molecule type" value="Genomic_DNA"/>
</dbReference>
<evidence type="ECO:0000313" key="2">
    <source>
        <dbReference type="Proteomes" id="UP000186922"/>
    </source>
</evidence>
<comment type="caution">
    <text evidence="1">The sequence shown here is derived from an EMBL/GenBank/DDBJ whole genome shotgun (WGS) entry which is preliminary data.</text>
</comment>
<accession>A0A1D1V229</accession>
<protein>
    <submittedName>
        <fullName evidence="1">Uncharacterized protein</fullName>
    </submittedName>
</protein>
<proteinExistence type="predicted"/>
<evidence type="ECO:0000313" key="1">
    <source>
        <dbReference type="EMBL" id="GAU95811.1"/>
    </source>
</evidence>
<dbReference type="Proteomes" id="UP000186922">
    <property type="component" value="Unassembled WGS sequence"/>
</dbReference>
<keyword evidence="2" id="KW-1185">Reference proteome</keyword>
<reference evidence="1 2" key="1">
    <citation type="journal article" date="2016" name="Nat. Commun.">
        <title>Extremotolerant tardigrade genome and improved radiotolerance of human cultured cells by tardigrade-unique protein.</title>
        <authorList>
            <person name="Hashimoto T."/>
            <person name="Horikawa D.D."/>
            <person name="Saito Y."/>
            <person name="Kuwahara H."/>
            <person name="Kozuka-Hata H."/>
            <person name="Shin-I T."/>
            <person name="Minakuchi Y."/>
            <person name="Ohishi K."/>
            <person name="Motoyama A."/>
            <person name="Aizu T."/>
            <person name="Enomoto A."/>
            <person name="Kondo K."/>
            <person name="Tanaka S."/>
            <person name="Hara Y."/>
            <person name="Koshikawa S."/>
            <person name="Sagara H."/>
            <person name="Miura T."/>
            <person name="Yokobori S."/>
            <person name="Miyagawa K."/>
            <person name="Suzuki Y."/>
            <person name="Kubo T."/>
            <person name="Oyama M."/>
            <person name="Kohara Y."/>
            <person name="Fujiyama A."/>
            <person name="Arakawa K."/>
            <person name="Katayama T."/>
            <person name="Toyoda A."/>
            <person name="Kunieda T."/>
        </authorList>
    </citation>
    <scope>NUCLEOTIDE SEQUENCE [LARGE SCALE GENOMIC DNA]</scope>
    <source>
        <strain evidence="1 2">YOKOZUNA-1</strain>
    </source>
</reference>
<dbReference type="AlphaFoldDB" id="A0A1D1V229"/>